<comment type="caution">
    <text evidence="3">The sequence shown here is derived from an EMBL/GenBank/DDBJ whole genome shotgun (WGS) entry which is preliminary data.</text>
</comment>
<evidence type="ECO:0000313" key="3">
    <source>
        <dbReference type="EMBL" id="GBM29906.1"/>
    </source>
</evidence>
<dbReference type="Proteomes" id="UP000499080">
    <property type="component" value="Unassembled WGS sequence"/>
</dbReference>
<evidence type="ECO:0000313" key="4">
    <source>
        <dbReference type="Proteomes" id="UP000499080"/>
    </source>
</evidence>
<gene>
    <name evidence="3" type="ORF">AVEN_246465_1</name>
</gene>
<keyword evidence="2" id="KW-0472">Membrane</keyword>
<keyword evidence="4" id="KW-1185">Reference proteome</keyword>
<dbReference type="OrthoDB" id="125903at2759"/>
<feature type="region of interest" description="Disordered" evidence="1">
    <location>
        <begin position="84"/>
        <end position="112"/>
    </location>
</feature>
<evidence type="ECO:0000256" key="1">
    <source>
        <dbReference type="SAM" id="MobiDB-lite"/>
    </source>
</evidence>
<name>A0A4Y2EPI4_ARAVE</name>
<evidence type="ECO:0000256" key="2">
    <source>
        <dbReference type="SAM" id="Phobius"/>
    </source>
</evidence>
<feature type="region of interest" description="Disordered" evidence="1">
    <location>
        <begin position="389"/>
        <end position="408"/>
    </location>
</feature>
<feature type="transmembrane region" description="Helical" evidence="2">
    <location>
        <begin position="353"/>
        <end position="376"/>
    </location>
</feature>
<accession>A0A4Y2EPI4</accession>
<keyword evidence="2" id="KW-1133">Transmembrane helix</keyword>
<keyword evidence="2" id="KW-0812">Transmembrane</keyword>
<protein>
    <submittedName>
        <fullName evidence="3">Uncharacterized protein</fullName>
    </submittedName>
</protein>
<dbReference type="AlphaFoldDB" id="A0A4Y2EPI4"/>
<reference evidence="3 4" key="1">
    <citation type="journal article" date="2019" name="Sci. Rep.">
        <title>Orb-weaving spider Araneus ventricosus genome elucidates the spidroin gene catalogue.</title>
        <authorList>
            <person name="Kono N."/>
            <person name="Nakamura H."/>
            <person name="Ohtoshi R."/>
            <person name="Moran D.A.P."/>
            <person name="Shinohara A."/>
            <person name="Yoshida Y."/>
            <person name="Fujiwara M."/>
            <person name="Mori M."/>
            <person name="Tomita M."/>
            <person name="Arakawa K."/>
        </authorList>
    </citation>
    <scope>NUCLEOTIDE SEQUENCE [LARGE SCALE GENOMIC DNA]</scope>
</reference>
<proteinExistence type="predicted"/>
<sequence>MDRTPPHVPVPDAITTTVPGINSAYPVAVRSPQFEESRKINLVQSEEEKKVKLPFYPQERSRRFERQVKNDSSNIFLLKFNYEEENPENNHKQSTTINDTQYKPSLSAHNRVQTKKSIASNRYNISKRNRKFNNFNQKSANNILLVPSTKEKFWNSKINIFTLPLFQQKITNLENPAQLVSSTQKKTKDFGNPTKLIPSIQNEIKISESAILPFSSTRDKNRSVGNAIYSIMSTQGTIQNREGIASTMPYTPVHESNENMTQKTDSFKVKRAEQQTNIISNLNLQSLIDAVQKELGTIASAEKKTNNFDDVKELIIINPDSKLKIVPRDGNATEFSKPGTKTLKDATTQKSLVVIWLISCAVLFKIVITILIVYFLRLVRKRRKSQYNLLPKKNSKKQKAPTQIKKNGSSEKLLNAEQTLKHAMEKCLKSCKIHRKEDLEKAYSNSKHMGMIRNILEYRT</sequence>
<dbReference type="EMBL" id="BGPR01000647">
    <property type="protein sequence ID" value="GBM29906.1"/>
    <property type="molecule type" value="Genomic_DNA"/>
</dbReference>
<feature type="compositionally biased region" description="Polar residues" evidence="1">
    <location>
        <begin position="92"/>
        <end position="112"/>
    </location>
</feature>
<organism evidence="3 4">
    <name type="scientific">Araneus ventricosus</name>
    <name type="common">Orbweaver spider</name>
    <name type="synonym">Epeira ventricosa</name>
    <dbReference type="NCBI Taxonomy" id="182803"/>
    <lineage>
        <taxon>Eukaryota</taxon>
        <taxon>Metazoa</taxon>
        <taxon>Ecdysozoa</taxon>
        <taxon>Arthropoda</taxon>
        <taxon>Chelicerata</taxon>
        <taxon>Arachnida</taxon>
        <taxon>Araneae</taxon>
        <taxon>Araneomorphae</taxon>
        <taxon>Entelegynae</taxon>
        <taxon>Araneoidea</taxon>
        <taxon>Araneidae</taxon>
        <taxon>Araneus</taxon>
    </lineage>
</organism>